<evidence type="ECO:0000256" key="3">
    <source>
        <dbReference type="ARBA" id="ARBA00025762"/>
    </source>
</evidence>
<dbReference type="PRINTS" id="PR00388">
    <property type="entry name" value="PDIESTERASE2"/>
</dbReference>
<dbReference type="GO" id="GO:1902660">
    <property type="term" value="P:negative regulation of glucose mediated signaling pathway"/>
    <property type="evidence" value="ECO:0007669"/>
    <property type="project" value="TreeGrafter"/>
</dbReference>
<dbReference type="CDD" id="cd07735">
    <property type="entry name" value="class_II_PDE_MBL-fold"/>
    <property type="match status" value="1"/>
</dbReference>
<dbReference type="PANTHER" id="PTHR28283:SF1">
    <property type="entry name" value="3',5'-CYCLIC-NUCLEOTIDE PHOSPHODIESTERASE 1"/>
    <property type="match status" value="1"/>
</dbReference>
<evidence type="ECO:0000256" key="4">
    <source>
        <dbReference type="PIRNR" id="PIRNR000962"/>
    </source>
</evidence>
<dbReference type="Proteomes" id="UP001165393">
    <property type="component" value="Unassembled WGS sequence"/>
</dbReference>
<dbReference type="AlphaFoldDB" id="A0AA41W7F5"/>
<dbReference type="PIRSF" id="PIRSF000962">
    <property type="entry name" value="Cyc_nuc_PDEase"/>
    <property type="match status" value="1"/>
</dbReference>
<evidence type="ECO:0000256" key="2">
    <source>
        <dbReference type="ARBA" id="ARBA00023149"/>
    </source>
</evidence>
<accession>A0AA41W7F5</accession>
<comment type="caution">
    <text evidence="5">The sequence shown here is derived from an EMBL/GenBank/DDBJ whole genome shotgun (WGS) entry which is preliminary data.</text>
</comment>
<dbReference type="GO" id="GO:0006198">
    <property type="term" value="P:cAMP catabolic process"/>
    <property type="evidence" value="ECO:0007669"/>
    <property type="project" value="UniProtKB-UniRule"/>
</dbReference>
<dbReference type="InterPro" id="IPR036866">
    <property type="entry name" value="RibonucZ/Hydroxyglut_hydro"/>
</dbReference>
<dbReference type="InterPro" id="IPR024225">
    <property type="entry name" value="cAMP-PdiesteraseII_CS"/>
</dbReference>
<dbReference type="Gene3D" id="3.60.15.10">
    <property type="entry name" value="Ribonuclease Z/Hydroxyacylglutathione hydrolase-like"/>
    <property type="match status" value="1"/>
</dbReference>
<name>A0AA41W7F5_9GAMM</name>
<protein>
    <submittedName>
        <fullName evidence="5">3',5'-cyclic-nucleotide phosphodiesterase</fullName>
    </submittedName>
</protein>
<gene>
    <name evidence="5" type="ORF">NAF29_08560</name>
</gene>
<comment type="similarity">
    <text evidence="3 4">Belongs to the cyclic nucleotide phosphodiesterase class-II family.</text>
</comment>
<dbReference type="Pfam" id="PF02112">
    <property type="entry name" value="PDEase_II"/>
    <property type="match status" value="1"/>
</dbReference>
<proteinExistence type="inferred from homology"/>
<sequence length="332" mass="36526">MKLFRKVAYALAMFWLVATVGSCSELNAEPVVAKFTVVPLGTNGGLMESNLSCYLIAPFGQTDFIALDAGTVFKGLQKANANLNNAEERLTPSHIKAYAISHAHLDHVSGMVLNSPEDTSKPILALAPTINTIRDHLFNWEVWPNFANEGEGHTLNQYHYVRLKPEQTYAVKDTQMTITAFPLSHSGHSASTAFLVKHHADSVLYLGDVGPDVIEKSDQLYHVWKTVAPLVQAHQLRAIFMESSFPNSHPDHLLFGHLTPKWMMSELQTLAELVDSSNPNAALEGLKVVVTHIKPSVAGPAIAELRIMEDLNALNHLKLQFILPESGKPLSL</sequence>
<reference evidence="5 6" key="1">
    <citation type="journal article" date="2013" name="Antonie Van Leeuwenhoek">
        <title>Echinimonas agarilytica gen. nov., sp. nov., a new gammaproteobacterium isolated from the sea urchin Strongylocentrotus intermedius.</title>
        <authorList>
            <person name="Nedashkovskaya O.I."/>
            <person name="Stenkova A.M."/>
            <person name="Zhukova N.V."/>
            <person name="Van Trappen S."/>
            <person name="Lee J.S."/>
            <person name="Kim S.B."/>
        </authorList>
    </citation>
    <scope>NUCLEOTIDE SEQUENCE [LARGE SCALE GENOMIC DNA]</scope>
    <source>
        <strain evidence="5 6">KMM 6351</strain>
    </source>
</reference>
<dbReference type="GO" id="GO:0047555">
    <property type="term" value="F:3',5'-cyclic-GMP phosphodiesterase activity"/>
    <property type="evidence" value="ECO:0007669"/>
    <property type="project" value="TreeGrafter"/>
</dbReference>
<dbReference type="EMBL" id="JAMQGP010000003">
    <property type="protein sequence ID" value="MCM2679713.1"/>
    <property type="molecule type" value="Genomic_DNA"/>
</dbReference>
<evidence type="ECO:0000313" key="6">
    <source>
        <dbReference type="Proteomes" id="UP001165393"/>
    </source>
</evidence>
<dbReference type="InterPro" id="IPR000396">
    <property type="entry name" value="Pdiesterase2"/>
</dbReference>
<dbReference type="PROSITE" id="PS51257">
    <property type="entry name" value="PROKAR_LIPOPROTEIN"/>
    <property type="match status" value="1"/>
</dbReference>
<evidence type="ECO:0000256" key="1">
    <source>
        <dbReference type="ARBA" id="ARBA00022801"/>
    </source>
</evidence>
<organism evidence="5 6">
    <name type="scientific">Echinimonas agarilytica</name>
    <dbReference type="NCBI Taxonomy" id="1215918"/>
    <lineage>
        <taxon>Bacteria</taxon>
        <taxon>Pseudomonadati</taxon>
        <taxon>Pseudomonadota</taxon>
        <taxon>Gammaproteobacteria</taxon>
        <taxon>Alteromonadales</taxon>
        <taxon>Echinimonadaceae</taxon>
        <taxon>Echinimonas</taxon>
    </lineage>
</organism>
<keyword evidence="1 4" id="KW-0378">Hydrolase</keyword>
<dbReference type="GO" id="GO:0004115">
    <property type="term" value="F:3',5'-cyclic-AMP phosphodiesterase activity"/>
    <property type="evidence" value="ECO:0007669"/>
    <property type="project" value="UniProtKB-UniRule"/>
</dbReference>
<dbReference type="PROSITE" id="PS00607">
    <property type="entry name" value="PDEASE_II"/>
    <property type="match status" value="1"/>
</dbReference>
<dbReference type="PANTHER" id="PTHR28283">
    <property type="entry name" value="3',5'-CYCLIC-NUCLEOTIDE PHOSPHODIESTERASE 1"/>
    <property type="match status" value="1"/>
</dbReference>
<keyword evidence="6" id="KW-1185">Reference proteome</keyword>
<dbReference type="SUPFAM" id="SSF56281">
    <property type="entry name" value="Metallo-hydrolase/oxidoreductase"/>
    <property type="match status" value="1"/>
</dbReference>
<dbReference type="RefSeq" id="WP_251261153.1">
    <property type="nucleotide sequence ID" value="NZ_JAMQGP010000003.1"/>
</dbReference>
<keyword evidence="2 4" id="KW-0114">cAMP</keyword>
<evidence type="ECO:0000313" key="5">
    <source>
        <dbReference type="EMBL" id="MCM2679713.1"/>
    </source>
</evidence>